<reference evidence="2" key="1">
    <citation type="journal article" date="2023" name="G3 (Bethesda)">
        <title>Whole genome assembly and annotation of the endangered Caribbean coral Acropora cervicornis.</title>
        <authorList>
            <person name="Selwyn J.D."/>
            <person name="Vollmer S.V."/>
        </authorList>
    </citation>
    <scope>NUCLEOTIDE SEQUENCE</scope>
    <source>
        <strain evidence="2">K2</strain>
    </source>
</reference>
<organism evidence="2 3">
    <name type="scientific">Acropora cervicornis</name>
    <name type="common">Staghorn coral</name>
    <dbReference type="NCBI Taxonomy" id="6130"/>
    <lineage>
        <taxon>Eukaryota</taxon>
        <taxon>Metazoa</taxon>
        <taxon>Cnidaria</taxon>
        <taxon>Anthozoa</taxon>
        <taxon>Hexacorallia</taxon>
        <taxon>Scleractinia</taxon>
        <taxon>Astrocoeniina</taxon>
        <taxon>Acroporidae</taxon>
        <taxon>Acropora</taxon>
    </lineage>
</organism>
<name>A0AAD9QKL0_ACRCE</name>
<keyword evidence="3" id="KW-1185">Reference proteome</keyword>
<dbReference type="EMBL" id="JARQWQ010000027">
    <property type="protein sequence ID" value="KAK2562899.1"/>
    <property type="molecule type" value="Genomic_DNA"/>
</dbReference>
<gene>
    <name evidence="2" type="ORF">P5673_013868</name>
</gene>
<proteinExistence type="predicted"/>
<comment type="caution">
    <text evidence="2">The sequence shown here is derived from an EMBL/GenBank/DDBJ whole genome shotgun (WGS) entry which is preliminary data.</text>
</comment>
<sequence>MSWLELCSFLLMPSRCDNMTYTVTKDRMKSKLVIQPTNASSDCCGRHDKDGKQDEHQLTNPKDENLSL</sequence>
<protein>
    <submittedName>
        <fullName evidence="2">Uncharacterized protein</fullName>
    </submittedName>
</protein>
<evidence type="ECO:0000313" key="2">
    <source>
        <dbReference type="EMBL" id="KAK2562899.1"/>
    </source>
</evidence>
<feature type="region of interest" description="Disordered" evidence="1">
    <location>
        <begin position="38"/>
        <end position="68"/>
    </location>
</feature>
<reference evidence="2" key="2">
    <citation type="journal article" date="2023" name="Science">
        <title>Genomic signatures of disease resistance in endangered staghorn corals.</title>
        <authorList>
            <person name="Vollmer S.V."/>
            <person name="Selwyn J.D."/>
            <person name="Despard B.A."/>
            <person name="Roesel C.L."/>
        </authorList>
    </citation>
    <scope>NUCLEOTIDE SEQUENCE</scope>
    <source>
        <strain evidence="2">K2</strain>
    </source>
</reference>
<evidence type="ECO:0000256" key="1">
    <source>
        <dbReference type="SAM" id="MobiDB-lite"/>
    </source>
</evidence>
<evidence type="ECO:0000313" key="3">
    <source>
        <dbReference type="Proteomes" id="UP001249851"/>
    </source>
</evidence>
<accession>A0AAD9QKL0</accession>
<dbReference type="Proteomes" id="UP001249851">
    <property type="component" value="Unassembled WGS sequence"/>
</dbReference>
<dbReference type="AlphaFoldDB" id="A0AAD9QKL0"/>
<feature type="compositionally biased region" description="Basic and acidic residues" evidence="1">
    <location>
        <begin position="44"/>
        <end position="68"/>
    </location>
</feature>